<dbReference type="AlphaFoldDB" id="A0A1E2UPI1"/>
<feature type="domain" description="DUF1722" evidence="1">
    <location>
        <begin position="47"/>
        <end position="160"/>
    </location>
</feature>
<dbReference type="PANTHER" id="PTHR30087:SF1">
    <property type="entry name" value="HYPOTHETICAL CYTOSOLIC PROTEIN"/>
    <property type="match status" value="1"/>
</dbReference>
<evidence type="ECO:0000259" key="1">
    <source>
        <dbReference type="Pfam" id="PF08349"/>
    </source>
</evidence>
<accession>A0A1E2UPI1</accession>
<dbReference type="PANTHER" id="PTHR30087">
    <property type="entry name" value="INNER MEMBRANE PROTEIN"/>
    <property type="match status" value="1"/>
</dbReference>
<organism evidence="2 3">
    <name type="scientific">Candidatus Thiodiazotropha endoloripes</name>
    <dbReference type="NCBI Taxonomy" id="1818881"/>
    <lineage>
        <taxon>Bacteria</taxon>
        <taxon>Pseudomonadati</taxon>
        <taxon>Pseudomonadota</taxon>
        <taxon>Gammaproteobacteria</taxon>
        <taxon>Chromatiales</taxon>
        <taxon>Sedimenticolaceae</taxon>
        <taxon>Candidatus Thiodiazotropha</taxon>
    </lineage>
</organism>
<protein>
    <recommendedName>
        <fullName evidence="1">DUF1722 domain-containing protein</fullName>
    </recommendedName>
</protein>
<evidence type="ECO:0000313" key="2">
    <source>
        <dbReference type="EMBL" id="ODB96637.1"/>
    </source>
</evidence>
<dbReference type="STRING" id="1818881.A3196_07635"/>
<proteinExistence type="predicted"/>
<sequence>MKEEERLNDTVLHKNFVNRSYLLQRWQQLLEQGISAAGLIEFHTIHKYLLMAHSQAAYQPMRCLLSNIPSKEINAISECVINELILALKRGVKRKRHVNVLHHINGYLKREIDSNDNPKLNDRQYRGETPLVVPVSLQHHNFRRHPDPYMAKQVYLQPHPDNLGLRNHI</sequence>
<keyword evidence="3" id="KW-1185">Reference proteome</keyword>
<dbReference type="Pfam" id="PF08349">
    <property type="entry name" value="DUF1722"/>
    <property type="match status" value="1"/>
</dbReference>
<dbReference type="InterPro" id="IPR013560">
    <property type="entry name" value="DUF1722"/>
</dbReference>
<comment type="caution">
    <text evidence="2">The sequence shown here is derived from an EMBL/GenBank/DDBJ whole genome shotgun (WGS) entry which is preliminary data.</text>
</comment>
<dbReference type="Proteomes" id="UP000094849">
    <property type="component" value="Unassembled WGS sequence"/>
</dbReference>
<gene>
    <name evidence="2" type="ORF">A3196_07635</name>
</gene>
<dbReference type="EMBL" id="LVJZ01000003">
    <property type="protein sequence ID" value="ODB96637.1"/>
    <property type="molecule type" value="Genomic_DNA"/>
</dbReference>
<reference evidence="2 3" key="1">
    <citation type="submission" date="2016-03" db="EMBL/GenBank/DDBJ databases">
        <title>Chemosynthetic sulphur-oxidizing symbionts of marine invertebrate animals are capable of nitrogen fixation.</title>
        <authorList>
            <person name="Petersen J.M."/>
            <person name="Kemper A."/>
            <person name="Gruber-Vodicka H."/>
            <person name="Cardini U."/>
            <person name="Geest Mvander."/>
            <person name="Kleiner M."/>
            <person name="Bulgheresi S."/>
            <person name="Fussmann M."/>
            <person name="Herbold C."/>
            <person name="Seah B.K.B."/>
            <person name="Antony C.Paul."/>
            <person name="Liu D."/>
            <person name="Belitz A."/>
            <person name="Weber M."/>
        </authorList>
    </citation>
    <scope>NUCLEOTIDE SEQUENCE [LARGE SCALE GENOMIC DNA]</scope>
    <source>
        <strain evidence="2">G_D</strain>
    </source>
</reference>
<name>A0A1E2UPI1_9GAMM</name>
<dbReference type="RefSeq" id="WP_069024339.1">
    <property type="nucleotide sequence ID" value="NZ_LVJZ01000003.1"/>
</dbReference>
<evidence type="ECO:0000313" key="3">
    <source>
        <dbReference type="Proteomes" id="UP000094849"/>
    </source>
</evidence>